<dbReference type="Proteomes" id="UP000192775">
    <property type="component" value="Chromosome"/>
</dbReference>
<proteinExistence type="predicted"/>
<dbReference type="KEGG" id="cphy:B5808_18590"/>
<evidence type="ECO:0000256" key="2">
    <source>
        <dbReference type="ARBA" id="ARBA00022448"/>
    </source>
</evidence>
<dbReference type="AlphaFoldDB" id="A0A1X9LPG5"/>
<evidence type="ECO:0000256" key="3">
    <source>
        <dbReference type="ARBA" id="ARBA00022475"/>
    </source>
</evidence>
<evidence type="ECO:0000256" key="7">
    <source>
        <dbReference type="ARBA" id="ARBA00023136"/>
    </source>
</evidence>
<name>A0A1X9LPG5_9MICO</name>
<sequence length="328" mass="33378">MSTATATVDARPERSKRFGFAALVRGGFAVWVVVIALVVALSIVKGGAFWTPSNLSTVLTATVVLGLVAMGQHLVILTGGIDLSVGSTATLSALLTAVLIDAYPIRVIPVLLGMVVLGALVGLFNGAFVAFAKLPAFIVTLASFYIVQGIALTVSSVPAGKVTSDLKNFALGSLGPIPYSFLVVVIAVAVVGYLLARTRWGKHVYAVGGDLKAARAVGIKADRVLVWVYVASGILAAIAGIMLAARSSIGSPTAGQGLELSAITVVVIGGTSLLGGRGSLFGTLGGVLLLALVSSSITLLQMPSTLTDLIRGAVIVIAATLFVVKAKR</sequence>
<comment type="subcellular location">
    <subcellularLocation>
        <location evidence="1">Cell membrane</location>
        <topology evidence="1">Multi-pass membrane protein</topology>
    </subcellularLocation>
</comment>
<keyword evidence="2" id="KW-0813">Transport</keyword>
<dbReference type="GO" id="GO:0022857">
    <property type="term" value="F:transmembrane transporter activity"/>
    <property type="evidence" value="ECO:0007669"/>
    <property type="project" value="InterPro"/>
</dbReference>
<reference evidence="8 9" key="1">
    <citation type="submission" date="2017-04" db="EMBL/GenBank/DDBJ databases">
        <authorList>
            <person name="Afonso C.L."/>
            <person name="Miller P.J."/>
            <person name="Scott M.A."/>
            <person name="Spackman E."/>
            <person name="Goraichik I."/>
            <person name="Dimitrov K.M."/>
            <person name="Suarez D.L."/>
            <person name="Swayne D.E."/>
        </authorList>
    </citation>
    <scope>NUCLEOTIDE SEQUENCE [LARGE SCALE GENOMIC DNA]</scope>
    <source>
        <strain evidence="9">XA(T)</strain>
    </source>
</reference>
<gene>
    <name evidence="8" type="ORF">B5808_18590</name>
</gene>
<keyword evidence="9" id="KW-1185">Reference proteome</keyword>
<dbReference type="EMBL" id="CP020715">
    <property type="protein sequence ID" value="ARJ07007.1"/>
    <property type="molecule type" value="Genomic_DNA"/>
</dbReference>
<dbReference type="PANTHER" id="PTHR32196:SF21">
    <property type="entry name" value="ABC TRANSPORTER PERMEASE PROTEIN YPHD-RELATED"/>
    <property type="match status" value="1"/>
</dbReference>
<evidence type="ECO:0000313" key="9">
    <source>
        <dbReference type="Proteomes" id="UP000192775"/>
    </source>
</evidence>
<dbReference type="PANTHER" id="PTHR32196">
    <property type="entry name" value="ABC TRANSPORTER PERMEASE PROTEIN YPHD-RELATED-RELATED"/>
    <property type="match status" value="1"/>
</dbReference>
<dbReference type="InterPro" id="IPR001851">
    <property type="entry name" value="ABC_transp_permease"/>
</dbReference>
<dbReference type="RefSeq" id="WP_085021145.1">
    <property type="nucleotide sequence ID" value="NZ_BMHD01000001.1"/>
</dbReference>
<dbReference type="STRING" id="1619308.B5808_18590"/>
<keyword evidence="6" id="KW-1133">Transmembrane helix</keyword>
<keyword evidence="5" id="KW-0812">Transmembrane</keyword>
<keyword evidence="7" id="KW-0472">Membrane</keyword>
<evidence type="ECO:0000313" key="8">
    <source>
        <dbReference type="EMBL" id="ARJ07007.1"/>
    </source>
</evidence>
<organism evidence="8 9">
    <name type="scientific">Cnuibacter physcomitrellae</name>
    <dbReference type="NCBI Taxonomy" id="1619308"/>
    <lineage>
        <taxon>Bacteria</taxon>
        <taxon>Bacillati</taxon>
        <taxon>Actinomycetota</taxon>
        <taxon>Actinomycetes</taxon>
        <taxon>Micrococcales</taxon>
        <taxon>Microbacteriaceae</taxon>
        <taxon>Cnuibacter</taxon>
    </lineage>
</organism>
<evidence type="ECO:0000256" key="5">
    <source>
        <dbReference type="ARBA" id="ARBA00022692"/>
    </source>
</evidence>
<dbReference type="GO" id="GO:0005886">
    <property type="term" value="C:plasma membrane"/>
    <property type="evidence" value="ECO:0007669"/>
    <property type="project" value="UniProtKB-SubCell"/>
</dbReference>
<evidence type="ECO:0000256" key="6">
    <source>
        <dbReference type="ARBA" id="ARBA00022989"/>
    </source>
</evidence>
<protein>
    <submittedName>
        <fullName evidence="8">Uncharacterized protein</fullName>
    </submittedName>
</protein>
<keyword evidence="3" id="KW-1003">Cell membrane</keyword>
<dbReference type="Pfam" id="PF02653">
    <property type="entry name" value="BPD_transp_2"/>
    <property type="match status" value="1"/>
</dbReference>
<keyword evidence="4" id="KW-0997">Cell inner membrane</keyword>
<accession>A0A1X9LPG5</accession>
<evidence type="ECO:0000256" key="1">
    <source>
        <dbReference type="ARBA" id="ARBA00004651"/>
    </source>
</evidence>
<dbReference type="CDD" id="cd06579">
    <property type="entry name" value="TM_PBP1_transp_AraH_like"/>
    <property type="match status" value="1"/>
</dbReference>
<evidence type="ECO:0000256" key="4">
    <source>
        <dbReference type="ARBA" id="ARBA00022519"/>
    </source>
</evidence>